<dbReference type="RefSeq" id="XP_064769946.1">
    <property type="nucleotide sequence ID" value="XM_064909482.1"/>
</dbReference>
<feature type="compositionally biased region" description="Basic residues" evidence="1">
    <location>
        <begin position="225"/>
        <end position="235"/>
    </location>
</feature>
<organism evidence="2 3">
    <name type="scientific">Myxozyma melibiosi</name>
    <dbReference type="NCBI Taxonomy" id="54550"/>
    <lineage>
        <taxon>Eukaryota</taxon>
        <taxon>Fungi</taxon>
        <taxon>Dikarya</taxon>
        <taxon>Ascomycota</taxon>
        <taxon>Saccharomycotina</taxon>
        <taxon>Lipomycetes</taxon>
        <taxon>Lipomycetales</taxon>
        <taxon>Lipomycetaceae</taxon>
        <taxon>Myxozyma</taxon>
    </lineage>
</organism>
<comment type="caution">
    <text evidence="2">The sequence shown here is derived from an EMBL/GenBank/DDBJ whole genome shotgun (WGS) entry which is preliminary data.</text>
</comment>
<reference evidence="2 3" key="1">
    <citation type="submission" date="2024-03" db="EMBL/GenBank/DDBJ databases">
        <title>Genome-scale model development and genomic sequencing of the oleaginous clade Lipomyces.</title>
        <authorList>
            <consortium name="Lawrence Berkeley National Laboratory"/>
            <person name="Czajka J.J."/>
            <person name="Han Y."/>
            <person name="Kim J."/>
            <person name="Mondo S.J."/>
            <person name="Hofstad B.A."/>
            <person name="Robles A."/>
            <person name="Haridas S."/>
            <person name="Riley R."/>
            <person name="LaButti K."/>
            <person name="Pangilinan J."/>
            <person name="Andreopoulos W."/>
            <person name="Lipzen A."/>
            <person name="Yan J."/>
            <person name="Wang M."/>
            <person name="Ng V."/>
            <person name="Grigoriev I.V."/>
            <person name="Spatafora J.W."/>
            <person name="Magnuson J.K."/>
            <person name="Baker S.E."/>
            <person name="Pomraning K.R."/>
        </authorList>
    </citation>
    <scope>NUCLEOTIDE SEQUENCE [LARGE SCALE GENOMIC DNA]</scope>
    <source>
        <strain evidence="2 3">Phaff 52-87</strain>
    </source>
</reference>
<protein>
    <submittedName>
        <fullName evidence="2">Uncharacterized protein</fullName>
    </submittedName>
</protein>
<dbReference type="EMBL" id="JBBJBU010000002">
    <property type="protein sequence ID" value="KAK7206913.1"/>
    <property type="molecule type" value="Genomic_DNA"/>
</dbReference>
<feature type="region of interest" description="Disordered" evidence="1">
    <location>
        <begin position="225"/>
        <end position="278"/>
    </location>
</feature>
<feature type="region of interest" description="Disordered" evidence="1">
    <location>
        <begin position="129"/>
        <end position="150"/>
    </location>
</feature>
<proteinExistence type="predicted"/>
<feature type="compositionally biased region" description="Low complexity" evidence="1">
    <location>
        <begin position="19"/>
        <end position="30"/>
    </location>
</feature>
<feature type="region of interest" description="Disordered" evidence="1">
    <location>
        <begin position="19"/>
        <end position="112"/>
    </location>
</feature>
<feature type="compositionally biased region" description="Basic and acidic residues" evidence="1">
    <location>
        <begin position="238"/>
        <end position="247"/>
    </location>
</feature>
<feature type="compositionally biased region" description="Basic and acidic residues" evidence="1">
    <location>
        <begin position="58"/>
        <end position="70"/>
    </location>
</feature>
<keyword evidence="3" id="KW-1185">Reference proteome</keyword>
<evidence type="ECO:0000313" key="2">
    <source>
        <dbReference type="EMBL" id="KAK7206913.1"/>
    </source>
</evidence>
<feature type="compositionally biased region" description="Polar residues" evidence="1">
    <location>
        <begin position="75"/>
        <end position="94"/>
    </location>
</feature>
<accession>A0ABR1FCX4</accession>
<sequence length="278" mass="30488">MDIDEIYHDLEGYFYLGSGQASTQSGAASSPLPRVRNRPNPKRSKLMRLVKTSPTDGSEPKGLKPSERAKLARMNSENGSAATDNAGLQVTTNHGVKPRGMNLSDMIDDGNSVNDEYENETEMVIDAVSSTTESKNKRGKRRSNGAQKTTPVDAADAIPLTGGMKPSERARILKQQTQENELFRDDMLDGLLDLPLVLNTLKTNTEAVNQDRTKVNKPIIHKHHNVSHATVRKSRPAAPERKYDFPDPKASIDSCVSSKNGGGRRRRSRSKHPPAAPP</sequence>
<gene>
    <name evidence="2" type="ORF">BZA70DRAFT_118009</name>
</gene>
<feature type="compositionally biased region" description="Basic residues" evidence="1">
    <location>
        <begin position="262"/>
        <end position="272"/>
    </location>
</feature>
<dbReference type="GeneID" id="90034994"/>
<evidence type="ECO:0000256" key="1">
    <source>
        <dbReference type="SAM" id="MobiDB-lite"/>
    </source>
</evidence>
<evidence type="ECO:0000313" key="3">
    <source>
        <dbReference type="Proteomes" id="UP001498771"/>
    </source>
</evidence>
<name>A0ABR1FCX4_9ASCO</name>
<dbReference type="Proteomes" id="UP001498771">
    <property type="component" value="Unassembled WGS sequence"/>
</dbReference>
<feature type="compositionally biased region" description="Basic residues" evidence="1">
    <location>
        <begin position="35"/>
        <end position="48"/>
    </location>
</feature>